<gene>
    <name evidence="3" type="ORF">BA20089_08640</name>
</gene>
<organism evidence="3 4">
    <name type="scientific">Bifidobacterium asteroides DSM 20089</name>
    <dbReference type="NCBI Taxonomy" id="1437594"/>
    <lineage>
        <taxon>Bacteria</taxon>
        <taxon>Bacillati</taxon>
        <taxon>Actinomycetota</taxon>
        <taxon>Actinomycetes</taxon>
        <taxon>Bifidobacteriales</taxon>
        <taxon>Bifidobacteriaceae</taxon>
        <taxon>Bifidobacterium</taxon>
    </lineage>
</organism>
<protein>
    <submittedName>
        <fullName evidence="3">ATPase</fullName>
    </submittedName>
</protein>
<dbReference type="GeneID" id="93051442"/>
<evidence type="ECO:0000313" key="3">
    <source>
        <dbReference type="EMBL" id="ATO42159.1"/>
    </source>
</evidence>
<evidence type="ECO:0000259" key="1">
    <source>
        <dbReference type="Pfam" id="PF13173"/>
    </source>
</evidence>
<dbReference type="Pfam" id="PF13635">
    <property type="entry name" value="DUF4143"/>
    <property type="match status" value="1"/>
</dbReference>
<dbReference type="PANTHER" id="PTHR33295:SF20">
    <property type="entry name" value="ATPASE"/>
    <property type="match status" value="1"/>
</dbReference>
<dbReference type="PANTHER" id="PTHR33295">
    <property type="entry name" value="ATPASE"/>
    <property type="match status" value="1"/>
</dbReference>
<dbReference type="InterPro" id="IPR025420">
    <property type="entry name" value="DUF4143"/>
</dbReference>
<proteinExistence type="predicted"/>
<accession>A0AAD0ABG2</accession>
<dbReference type="Pfam" id="PF13173">
    <property type="entry name" value="AAA_14"/>
    <property type="match status" value="1"/>
</dbReference>
<evidence type="ECO:0000259" key="2">
    <source>
        <dbReference type="Pfam" id="PF13635"/>
    </source>
</evidence>
<dbReference type="InterPro" id="IPR027417">
    <property type="entry name" value="P-loop_NTPase"/>
</dbReference>
<dbReference type="EMBL" id="CP017696">
    <property type="protein sequence ID" value="ATO42159.1"/>
    <property type="molecule type" value="Genomic_DNA"/>
</dbReference>
<dbReference type="SUPFAM" id="SSF52540">
    <property type="entry name" value="P-loop containing nucleoside triphosphate hydrolases"/>
    <property type="match status" value="1"/>
</dbReference>
<feature type="domain" description="AAA" evidence="1">
    <location>
        <begin position="55"/>
        <end position="186"/>
    </location>
</feature>
<evidence type="ECO:0000313" key="4">
    <source>
        <dbReference type="Proteomes" id="UP000224056"/>
    </source>
</evidence>
<name>A0AAD0ABG2_9BIFI</name>
<dbReference type="AlphaFoldDB" id="A0AAD0ABG2"/>
<dbReference type="Proteomes" id="UP000224056">
    <property type="component" value="Chromosome"/>
</dbReference>
<dbReference type="RefSeq" id="WP_015021202.1">
    <property type="nucleotide sequence ID" value="NZ_CP017696.1"/>
</dbReference>
<dbReference type="InterPro" id="IPR041682">
    <property type="entry name" value="AAA_14"/>
</dbReference>
<sequence length="438" mass="49092">MVRDENSKGVGIEIPNAKKLNKMSVGRAALLDSSTLKLKPRPDYLAMLVKFLDNEAIKVISGMRRCGKSSLLIMLAEYLREMGIPQKNIVMANFESSEFFDVTDYRSLTAWLYKRMDEPEHYYVLLDEVQLVDHWERAINALRVDADVDIYLTGSNAYLLSSQLATLLSGRYEEINVYPLSFKEFMNYAGLSDRRLGLERYLRFGGLPPVVDQGDDCQLAETMLSGIYNTVVVKDVAQHVQIRNMSVLGDVARFLADTTGSSVAITNIERRLASAHRKTAGGTVERYVQGLVDAFLFSRAQRYDLKGGAYLQGGEKYYPADLGIRNMLLDFPAGDLGFALENVVYNELLVRGFHVRVGKLGNIEVDFIATKGETKLAIQVTATMLDEKTRQRELAPLRQLVTKSANEGLRRMVLTYDTVGLGVVDGIEIVNAIDWLLE</sequence>
<reference evidence="3 4" key="1">
    <citation type="submission" date="2016-10" db="EMBL/GenBank/DDBJ databases">
        <title>The whole genome sequencing and assembly of B. asteroides DSM 20089 strain.</title>
        <authorList>
            <person name="Lee Y.-J."/>
            <person name="Park M.-K."/>
            <person name="Yi H."/>
            <person name="Bahn Y.-S."/>
            <person name="Kim J.F."/>
            <person name="Lee D.-W."/>
        </authorList>
    </citation>
    <scope>NUCLEOTIDE SEQUENCE [LARGE SCALE GENOMIC DNA]</scope>
    <source>
        <strain evidence="3 4">DSM 20089</strain>
    </source>
</reference>
<feature type="domain" description="DUF4143" evidence="2">
    <location>
        <begin position="234"/>
        <end position="382"/>
    </location>
</feature>